<sequence>MSFFFSFSLILILTFLTKINSNPAPNPSPLFGISIGRLQSSGVEGYLTCQGKPAANVLVKLYDEDRGDPDDLLAKGYTDKKGYFKLEGHTHEITDIDPKFNVYHDCNDGTTPCQRKISIMIPDKYITAGKKPDKYYDAGTIELEGKFKGKNVTVFIEKN</sequence>
<dbReference type="Gene3D" id="2.60.40.3330">
    <property type="match status" value="1"/>
</dbReference>
<dbReference type="GO" id="GO:0009986">
    <property type="term" value="C:cell surface"/>
    <property type="evidence" value="ECO:0007669"/>
    <property type="project" value="InterPro"/>
</dbReference>
<reference evidence="6 7" key="1">
    <citation type="submission" date="2020-08" db="EMBL/GenBank/DDBJ databases">
        <authorList>
            <person name="Koutsovoulos G."/>
            <person name="Danchin GJ E."/>
        </authorList>
    </citation>
    <scope>NUCLEOTIDE SEQUENCE [LARGE SCALE GENOMIC DNA]</scope>
</reference>
<dbReference type="InterPro" id="IPR036817">
    <property type="entry name" value="Transthyretin/HIU_hydrolase_sf"/>
</dbReference>
<comment type="caution">
    <text evidence="6">The sequence shown here is derived from an EMBL/GenBank/DDBJ whole genome shotgun (WGS) entry which is preliminary data.</text>
</comment>
<dbReference type="OrthoDB" id="5849824at2759"/>
<evidence type="ECO:0000256" key="3">
    <source>
        <dbReference type="ARBA" id="ARBA00022525"/>
    </source>
</evidence>
<organism evidence="6 7">
    <name type="scientific">Meloidogyne enterolobii</name>
    <name type="common">Root-knot nematode worm</name>
    <name type="synonym">Meloidogyne mayaguensis</name>
    <dbReference type="NCBI Taxonomy" id="390850"/>
    <lineage>
        <taxon>Eukaryota</taxon>
        <taxon>Metazoa</taxon>
        <taxon>Ecdysozoa</taxon>
        <taxon>Nematoda</taxon>
        <taxon>Chromadorea</taxon>
        <taxon>Rhabditida</taxon>
        <taxon>Tylenchina</taxon>
        <taxon>Tylenchomorpha</taxon>
        <taxon>Tylenchoidea</taxon>
        <taxon>Meloidogynidae</taxon>
        <taxon>Meloidogyninae</taxon>
        <taxon>Meloidogyne</taxon>
    </lineage>
</organism>
<dbReference type="PANTHER" id="PTHR21700">
    <property type="entry name" value="TRANSTHYRETIN-LIKE FAMILY PROTEIN-RELATED"/>
    <property type="match status" value="1"/>
</dbReference>
<feature type="signal peptide" evidence="5">
    <location>
        <begin position="1"/>
        <end position="21"/>
    </location>
</feature>
<protein>
    <submittedName>
        <fullName evidence="6">Uncharacterized protein</fullName>
    </submittedName>
</protein>
<dbReference type="InterPro" id="IPR038479">
    <property type="entry name" value="Transthyretin-like_sf"/>
</dbReference>
<gene>
    <name evidence="6" type="ORF">MENT_LOCUS18539</name>
</gene>
<evidence type="ECO:0000256" key="4">
    <source>
        <dbReference type="ARBA" id="ARBA00022729"/>
    </source>
</evidence>
<dbReference type="GO" id="GO:0005576">
    <property type="term" value="C:extracellular region"/>
    <property type="evidence" value="ECO:0007669"/>
    <property type="project" value="UniProtKB-SubCell"/>
</dbReference>
<dbReference type="AlphaFoldDB" id="A0A6V7UZE2"/>
<dbReference type="EMBL" id="CAJEWN010000125">
    <property type="protein sequence ID" value="CAD2167258.1"/>
    <property type="molecule type" value="Genomic_DNA"/>
</dbReference>
<feature type="chain" id="PRO_5027578801" evidence="5">
    <location>
        <begin position="22"/>
        <end position="159"/>
    </location>
</feature>
<dbReference type="SUPFAM" id="SSF49472">
    <property type="entry name" value="Transthyretin (synonym: prealbumin)"/>
    <property type="match status" value="1"/>
</dbReference>
<evidence type="ECO:0000256" key="5">
    <source>
        <dbReference type="SAM" id="SignalP"/>
    </source>
</evidence>
<keyword evidence="3" id="KW-0964">Secreted</keyword>
<accession>A0A6V7UZE2</accession>
<evidence type="ECO:0000256" key="2">
    <source>
        <dbReference type="ARBA" id="ARBA00010112"/>
    </source>
</evidence>
<dbReference type="InterPro" id="IPR001534">
    <property type="entry name" value="Transthyretin-like"/>
</dbReference>
<evidence type="ECO:0000313" key="7">
    <source>
        <dbReference type="Proteomes" id="UP000580250"/>
    </source>
</evidence>
<comment type="similarity">
    <text evidence="2">Belongs to the nematode transthyretin-like family.</text>
</comment>
<dbReference type="PANTHER" id="PTHR21700:SF3">
    <property type="entry name" value="TRANSTHYRETIN-LIKE PROTEIN 5"/>
    <property type="match status" value="1"/>
</dbReference>
<name>A0A6V7UZE2_MELEN</name>
<dbReference type="Proteomes" id="UP000580250">
    <property type="component" value="Unassembled WGS sequence"/>
</dbReference>
<dbReference type="Pfam" id="PF01060">
    <property type="entry name" value="TTR-52"/>
    <property type="match status" value="1"/>
</dbReference>
<keyword evidence="4 5" id="KW-0732">Signal</keyword>
<comment type="subcellular location">
    <subcellularLocation>
        <location evidence="1">Secreted</location>
    </subcellularLocation>
</comment>
<evidence type="ECO:0000256" key="1">
    <source>
        <dbReference type="ARBA" id="ARBA00004613"/>
    </source>
</evidence>
<evidence type="ECO:0000313" key="6">
    <source>
        <dbReference type="EMBL" id="CAD2167258.1"/>
    </source>
</evidence>
<proteinExistence type="inferred from homology"/>